<accession>A0A363P0V2</accession>
<proteinExistence type="predicted"/>
<dbReference type="OrthoDB" id="1007667at2"/>
<dbReference type="Gene3D" id="1.10.10.60">
    <property type="entry name" value="Homeodomain-like"/>
    <property type="match status" value="1"/>
</dbReference>
<dbReference type="InterPro" id="IPR037923">
    <property type="entry name" value="HTH-like"/>
</dbReference>
<keyword evidence="6" id="KW-1185">Reference proteome</keyword>
<evidence type="ECO:0000313" key="6">
    <source>
        <dbReference type="Proteomes" id="UP000250831"/>
    </source>
</evidence>
<dbReference type="RefSeq" id="WP_108632843.1">
    <property type="nucleotide sequence ID" value="NZ_QCXX01000001.1"/>
</dbReference>
<evidence type="ECO:0000256" key="3">
    <source>
        <dbReference type="ARBA" id="ARBA00023163"/>
    </source>
</evidence>
<dbReference type="InterPro" id="IPR009057">
    <property type="entry name" value="Homeodomain-like_sf"/>
</dbReference>
<dbReference type="GO" id="GO:0003700">
    <property type="term" value="F:DNA-binding transcription factor activity"/>
    <property type="evidence" value="ECO:0007669"/>
    <property type="project" value="InterPro"/>
</dbReference>
<dbReference type="InterPro" id="IPR018060">
    <property type="entry name" value="HTH_AraC"/>
</dbReference>
<comment type="caution">
    <text evidence="5">The sequence shown here is derived from an EMBL/GenBank/DDBJ whole genome shotgun (WGS) entry which is preliminary data.</text>
</comment>
<evidence type="ECO:0000259" key="4">
    <source>
        <dbReference type="PROSITE" id="PS01124"/>
    </source>
</evidence>
<dbReference type="PROSITE" id="PS01124">
    <property type="entry name" value="HTH_ARAC_FAMILY_2"/>
    <property type="match status" value="1"/>
</dbReference>
<reference evidence="5 6" key="1">
    <citation type="submission" date="2018-04" db="EMBL/GenBank/DDBJ databases">
        <title>Sphingobacterium sp. M46 Genome.</title>
        <authorList>
            <person name="Cheng J."/>
            <person name="Li Y."/>
        </authorList>
    </citation>
    <scope>NUCLEOTIDE SEQUENCE [LARGE SCALE GENOMIC DNA]</scope>
    <source>
        <strain evidence="5 6">M46</strain>
    </source>
</reference>
<name>A0A363P0V2_9SPHI</name>
<protein>
    <submittedName>
        <fullName evidence="5">AraC family transcriptional regulator</fullName>
    </submittedName>
</protein>
<dbReference type="InterPro" id="IPR020449">
    <property type="entry name" value="Tscrpt_reg_AraC-type_HTH"/>
</dbReference>
<gene>
    <name evidence="5" type="ORF">DCO56_06325</name>
</gene>
<dbReference type="Pfam" id="PF12833">
    <property type="entry name" value="HTH_18"/>
    <property type="match status" value="1"/>
</dbReference>
<dbReference type="GO" id="GO:0043565">
    <property type="term" value="F:sequence-specific DNA binding"/>
    <property type="evidence" value="ECO:0007669"/>
    <property type="project" value="InterPro"/>
</dbReference>
<evidence type="ECO:0000313" key="5">
    <source>
        <dbReference type="EMBL" id="PUV26551.1"/>
    </source>
</evidence>
<dbReference type="SUPFAM" id="SSF51215">
    <property type="entry name" value="Regulatory protein AraC"/>
    <property type="match status" value="1"/>
</dbReference>
<dbReference type="SUPFAM" id="SSF46689">
    <property type="entry name" value="Homeodomain-like"/>
    <property type="match status" value="1"/>
</dbReference>
<keyword evidence="1" id="KW-0805">Transcription regulation</keyword>
<evidence type="ECO:0000256" key="2">
    <source>
        <dbReference type="ARBA" id="ARBA00023125"/>
    </source>
</evidence>
<dbReference type="SMART" id="SM00342">
    <property type="entry name" value="HTH_ARAC"/>
    <property type="match status" value="1"/>
</dbReference>
<dbReference type="Proteomes" id="UP000250831">
    <property type="component" value="Unassembled WGS sequence"/>
</dbReference>
<keyword evidence="2" id="KW-0238">DNA-binding</keyword>
<dbReference type="PANTHER" id="PTHR43280:SF32">
    <property type="entry name" value="TRANSCRIPTIONAL REGULATORY PROTEIN"/>
    <property type="match status" value="1"/>
</dbReference>
<dbReference type="AlphaFoldDB" id="A0A363P0V2"/>
<dbReference type="PRINTS" id="PR00032">
    <property type="entry name" value="HTHARAC"/>
</dbReference>
<keyword evidence="3" id="KW-0804">Transcription</keyword>
<dbReference type="EMBL" id="QCXX01000001">
    <property type="protein sequence ID" value="PUV26551.1"/>
    <property type="molecule type" value="Genomic_DNA"/>
</dbReference>
<sequence length="298" mass="34151">MKFRIKINPNTHDSLQDTLSFFGVDCNRPYYISSGNPLFEYPSNSFRIDFYAICVCTAGTIQVEIDNQKHTLTQHSLLVSAPSTIIKFTAVSKDFRMKLLFFDKLFLLKNIANPFFIEKLGLFNKSTFAIIPSTAKLVEKLLKLLEYLSEVTLRTTRFTPDIIRTIIFNLLLEIADALAVEDLDAVETIQEANSLFFKFTELVQQHCSQCKDVKYYADRLFISNKYLISIVKKASGKTPHEIIDENLLKEAYALLGNPEKTISDIAYAIGFNSISAFGRFFKKYAMLSPSEYRKRQNM</sequence>
<dbReference type="PANTHER" id="PTHR43280">
    <property type="entry name" value="ARAC-FAMILY TRANSCRIPTIONAL REGULATOR"/>
    <property type="match status" value="1"/>
</dbReference>
<evidence type="ECO:0000256" key="1">
    <source>
        <dbReference type="ARBA" id="ARBA00023015"/>
    </source>
</evidence>
<feature type="domain" description="HTH araC/xylS-type" evidence="4">
    <location>
        <begin position="197"/>
        <end position="295"/>
    </location>
</feature>
<organism evidence="5 6">
    <name type="scientific">Sphingobacterium athyrii</name>
    <dbReference type="NCBI Taxonomy" id="2152717"/>
    <lineage>
        <taxon>Bacteria</taxon>
        <taxon>Pseudomonadati</taxon>
        <taxon>Bacteroidota</taxon>
        <taxon>Sphingobacteriia</taxon>
        <taxon>Sphingobacteriales</taxon>
        <taxon>Sphingobacteriaceae</taxon>
        <taxon>Sphingobacterium</taxon>
    </lineage>
</organism>